<dbReference type="EMBL" id="FNOW01000021">
    <property type="protein sequence ID" value="SDX95213.1"/>
    <property type="molecule type" value="Genomic_DNA"/>
</dbReference>
<name>A0A1H3FVT9_ALLWA</name>
<evidence type="ECO:0000259" key="13">
    <source>
        <dbReference type="Pfam" id="PF00278"/>
    </source>
</evidence>
<evidence type="ECO:0000313" key="15">
    <source>
        <dbReference type="Proteomes" id="UP000198672"/>
    </source>
</evidence>
<dbReference type="InterPro" id="IPR009006">
    <property type="entry name" value="Ala_racemase/Decarboxylase_C"/>
</dbReference>
<feature type="domain" description="Orn/DAP/Arg decarboxylase 2 C-terminal" evidence="13">
    <location>
        <begin position="245"/>
        <end position="330"/>
    </location>
</feature>
<feature type="binding site" evidence="12">
    <location>
        <position position="240"/>
    </location>
    <ligand>
        <name>substrate</name>
    </ligand>
</feature>
<dbReference type="GO" id="GO:0008836">
    <property type="term" value="F:diaminopimelate decarboxylase activity"/>
    <property type="evidence" value="ECO:0007669"/>
    <property type="project" value="TreeGrafter"/>
</dbReference>
<dbReference type="GO" id="GO:0005737">
    <property type="term" value="C:cytoplasm"/>
    <property type="evidence" value="ECO:0007669"/>
    <property type="project" value="UniProtKB-SubCell"/>
</dbReference>
<feature type="binding site" evidence="12">
    <location>
        <position position="276"/>
    </location>
    <ligand>
        <name>substrate</name>
    </ligand>
</feature>
<dbReference type="PIRSF" id="PIRSF038941">
    <property type="entry name" value="NspC"/>
    <property type="match status" value="1"/>
</dbReference>
<dbReference type="AlphaFoldDB" id="A0A1H3FVT9"/>
<comment type="function">
    <text evidence="11">Catalyzes the decarboxylation of carboxynorspermidine and carboxyspermidine.</text>
</comment>
<reference evidence="15" key="1">
    <citation type="submission" date="2016-10" db="EMBL/GenBank/DDBJ databases">
        <authorList>
            <person name="Varghese N."/>
            <person name="Submissions S."/>
        </authorList>
    </citation>
    <scope>NUCLEOTIDE SEQUENCE [LARGE SCALE GENOMIC DNA]</scope>
    <source>
        <strain evidence="15">DSM 173</strain>
    </source>
</reference>
<accession>A0A1H3FVT9</accession>
<evidence type="ECO:0000256" key="1">
    <source>
        <dbReference type="ARBA" id="ARBA00001933"/>
    </source>
</evidence>
<dbReference type="RefSeq" id="WP_177169018.1">
    <property type="nucleotide sequence ID" value="NZ_FNOW01000021.1"/>
</dbReference>
<comment type="catalytic activity">
    <reaction evidence="9 11">
        <text>carboxyspermidine + H(+) = spermidine + CO2</text>
        <dbReference type="Rhea" id="RHEA:34095"/>
        <dbReference type="ChEBI" id="CHEBI:15378"/>
        <dbReference type="ChEBI" id="CHEBI:16526"/>
        <dbReference type="ChEBI" id="CHEBI:57834"/>
        <dbReference type="ChEBI" id="CHEBI:65072"/>
        <dbReference type="EC" id="4.1.1.96"/>
    </reaction>
</comment>
<dbReference type="PANTHER" id="PTHR43727:SF1">
    <property type="entry name" value="CARBOXYNORSPERMIDINE_CARBOXYSPERMIDINE DECARBOXYLASE"/>
    <property type="match status" value="1"/>
</dbReference>
<evidence type="ECO:0000256" key="8">
    <source>
        <dbReference type="ARBA" id="ARBA00025802"/>
    </source>
</evidence>
<comment type="cofactor">
    <cofactor evidence="1 11">
        <name>pyridoxal 5'-phosphate</name>
        <dbReference type="ChEBI" id="CHEBI:597326"/>
    </cofactor>
</comment>
<dbReference type="SUPFAM" id="SSF51419">
    <property type="entry name" value="PLP-binding barrel"/>
    <property type="match status" value="1"/>
</dbReference>
<evidence type="ECO:0000256" key="9">
    <source>
        <dbReference type="ARBA" id="ARBA00047351"/>
    </source>
</evidence>
<dbReference type="InterPro" id="IPR029066">
    <property type="entry name" value="PLP-binding_barrel"/>
</dbReference>
<dbReference type="InterPro" id="IPR005730">
    <property type="entry name" value="Nsp_de-COase"/>
</dbReference>
<evidence type="ECO:0000256" key="5">
    <source>
        <dbReference type="ARBA" id="ARBA00022898"/>
    </source>
</evidence>
<evidence type="ECO:0000256" key="6">
    <source>
        <dbReference type="ARBA" id="ARBA00023066"/>
    </source>
</evidence>
<evidence type="ECO:0000313" key="14">
    <source>
        <dbReference type="EMBL" id="SDX95213.1"/>
    </source>
</evidence>
<dbReference type="Gene3D" id="3.20.20.10">
    <property type="entry name" value="Alanine racemase"/>
    <property type="match status" value="1"/>
</dbReference>
<evidence type="ECO:0000256" key="12">
    <source>
        <dbReference type="PIRSR" id="PIRSR038941-1"/>
    </source>
</evidence>
<keyword evidence="11" id="KW-0620">Polyamine biosynthesis</keyword>
<comment type="subcellular location">
    <subcellularLocation>
        <location evidence="11">Cytoplasm</location>
    </subcellularLocation>
</comment>
<gene>
    <name evidence="14" type="ORF">SAMN05421644_12120</name>
</gene>
<evidence type="ECO:0000256" key="4">
    <source>
        <dbReference type="ARBA" id="ARBA00022793"/>
    </source>
</evidence>
<dbReference type="Proteomes" id="UP000198672">
    <property type="component" value="Unassembled WGS sequence"/>
</dbReference>
<keyword evidence="4 11" id="KW-0210">Decarboxylase</keyword>
<keyword evidence="7 11" id="KW-0456">Lyase</keyword>
<evidence type="ECO:0000256" key="3">
    <source>
        <dbReference type="ARBA" id="ARBA00013633"/>
    </source>
</evidence>
<dbReference type="PANTHER" id="PTHR43727">
    <property type="entry name" value="DIAMINOPIMELATE DECARBOXYLASE"/>
    <property type="match status" value="1"/>
</dbReference>
<sequence length="373" mass="41651">MSAVAVTEFATPYYLIDESRLKHNLEIIQRVREQSGAKSVLALKCFSTWCVFELMRQYLDGTTSSSLYEAQLGYEEFGGETHAYSVGFSRADILAVREFADKLIFNSISQFQHFQADVTGLNIGLRVNPGISYSNFDLADPARRYSRLGVSDRAALAEVAPMLKGLMFHFNCENPDVENIRAALATIRREYGELLHRMDWISLGGGLSFTQTGYPLNTFCDLLREFSQAFAIQIYLEPGEAAITQSTELVTSVLDVVHNEIDIAIIDASLEAHMLDHLIYRTTPRLNHPASGEHRMMIAGRTCLAGDVFGDFQLAAPLQIGDEVRIADAGGYTMVKVNWFNGVAMPAIVVRRLDGRLECVRTFGYNDFKRSLS</sequence>
<dbReference type="GO" id="GO:0009089">
    <property type="term" value="P:lysine biosynthetic process via diaminopimelate"/>
    <property type="evidence" value="ECO:0007669"/>
    <property type="project" value="TreeGrafter"/>
</dbReference>
<dbReference type="GO" id="GO:0008295">
    <property type="term" value="P:spermidine biosynthetic process"/>
    <property type="evidence" value="ECO:0007669"/>
    <property type="project" value="UniProtKB-KW"/>
</dbReference>
<keyword evidence="5 11" id="KW-0663">Pyridoxal phosphate</keyword>
<comment type="subunit">
    <text evidence="11">Homodimer.</text>
</comment>
<dbReference type="NCBIfam" id="TIGR01047">
    <property type="entry name" value="nspC"/>
    <property type="match status" value="1"/>
</dbReference>
<evidence type="ECO:0000256" key="10">
    <source>
        <dbReference type="ARBA" id="ARBA00047389"/>
    </source>
</evidence>
<keyword evidence="11" id="KW-0963">Cytoplasm</keyword>
<evidence type="ECO:0000256" key="7">
    <source>
        <dbReference type="ARBA" id="ARBA00023239"/>
    </source>
</evidence>
<keyword evidence="15" id="KW-1185">Reference proteome</keyword>
<dbReference type="SUPFAM" id="SSF50621">
    <property type="entry name" value="Alanine racemase C-terminal domain-like"/>
    <property type="match status" value="1"/>
</dbReference>
<dbReference type="Gene3D" id="2.40.37.10">
    <property type="entry name" value="Lyase, Ornithine Decarboxylase, Chain A, domain 1"/>
    <property type="match status" value="1"/>
</dbReference>
<comment type="similarity">
    <text evidence="8 11">Belongs to the Orn/Lys/Arg decarboxylase class-II family. NspC subfamily.</text>
</comment>
<keyword evidence="6 11" id="KW-0745">Spermidine biosynthesis</keyword>
<comment type="catalytic activity">
    <reaction evidence="10 11">
        <text>carboxynorspermidine + H(+) = norspermidine + CO2</text>
        <dbReference type="Rhea" id="RHEA:34099"/>
        <dbReference type="ChEBI" id="CHEBI:15378"/>
        <dbReference type="ChEBI" id="CHEBI:16526"/>
        <dbReference type="ChEBI" id="CHEBI:57920"/>
        <dbReference type="ChEBI" id="CHEBI:65070"/>
        <dbReference type="EC" id="4.1.1.96"/>
    </reaction>
</comment>
<organism evidence="14 15">
    <name type="scientific">Allochromatium warmingii</name>
    <name type="common">Chromatium warmingii</name>
    <dbReference type="NCBI Taxonomy" id="61595"/>
    <lineage>
        <taxon>Bacteria</taxon>
        <taxon>Pseudomonadati</taxon>
        <taxon>Pseudomonadota</taxon>
        <taxon>Gammaproteobacteria</taxon>
        <taxon>Chromatiales</taxon>
        <taxon>Chromatiaceae</taxon>
        <taxon>Allochromatium</taxon>
    </lineage>
</organism>
<protein>
    <recommendedName>
        <fullName evidence="3 11">Carboxynorspermidine/carboxyspermidine decarboxylase</fullName>
        <shortName evidence="11">CANS DC/CAS DC</shortName>
        <shortName evidence="11">CANSDC/CASDC</shortName>
        <ecNumber evidence="2 11">4.1.1.96</ecNumber>
    </recommendedName>
</protein>
<dbReference type="CDD" id="cd06829">
    <property type="entry name" value="PLPDE_III_CANSDC"/>
    <property type="match status" value="1"/>
</dbReference>
<dbReference type="GO" id="GO:0045312">
    <property type="term" value="P:nor-spermidine biosynthetic process"/>
    <property type="evidence" value="ECO:0007669"/>
    <property type="project" value="InterPro"/>
</dbReference>
<evidence type="ECO:0000256" key="2">
    <source>
        <dbReference type="ARBA" id="ARBA00012259"/>
    </source>
</evidence>
<dbReference type="Pfam" id="PF00278">
    <property type="entry name" value="Orn_DAP_Arg_deC"/>
    <property type="match status" value="1"/>
</dbReference>
<evidence type="ECO:0000256" key="11">
    <source>
        <dbReference type="PIRNR" id="PIRNR038941"/>
    </source>
</evidence>
<dbReference type="STRING" id="61595.SAMN05421644_12120"/>
<proteinExistence type="inferred from homology"/>
<dbReference type="InterPro" id="IPR022643">
    <property type="entry name" value="De-COase2_C"/>
</dbReference>
<dbReference type="EC" id="4.1.1.96" evidence="2 11"/>